<name>A0A1X4JIQ2_9LACO</name>
<dbReference type="InterPro" id="IPR003395">
    <property type="entry name" value="RecF/RecN/SMC_N"/>
</dbReference>
<gene>
    <name evidence="2" type="ORF">B9D04_10670</name>
</gene>
<dbReference type="EMBL" id="NDXJ01000017">
    <property type="protein sequence ID" value="OSP88621.1"/>
    <property type="molecule type" value="Genomic_DNA"/>
</dbReference>
<protein>
    <recommendedName>
        <fullName evidence="1">RecF/RecN/SMC N-terminal domain-containing protein</fullName>
    </recommendedName>
</protein>
<dbReference type="SUPFAM" id="SSF89550">
    <property type="entry name" value="PHP domain-like"/>
    <property type="match status" value="1"/>
</dbReference>
<proteinExistence type="predicted"/>
<dbReference type="AlphaFoldDB" id="A0A1X4JIQ2"/>
<evidence type="ECO:0000313" key="2">
    <source>
        <dbReference type="EMBL" id="OSP88621.1"/>
    </source>
</evidence>
<organism evidence="2 3">
    <name type="scientific">Weissella cibaria</name>
    <dbReference type="NCBI Taxonomy" id="137591"/>
    <lineage>
        <taxon>Bacteria</taxon>
        <taxon>Bacillati</taxon>
        <taxon>Bacillota</taxon>
        <taxon>Bacilli</taxon>
        <taxon>Lactobacillales</taxon>
        <taxon>Lactobacillaceae</taxon>
        <taxon>Weissella</taxon>
    </lineage>
</organism>
<dbReference type="SUPFAM" id="SSF52540">
    <property type="entry name" value="P-loop containing nucleoside triphosphate hydrolases"/>
    <property type="match status" value="1"/>
</dbReference>
<evidence type="ECO:0000313" key="3">
    <source>
        <dbReference type="Proteomes" id="UP000193588"/>
    </source>
</evidence>
<dbReference type="Pfam" id="PF02463">
    <property type="entry name" value="SMC_N"/>
    <property type="match status" value="1"/>
</dbReference>
<dbReference type="InterPro" id="IPR027417">
    <property type="entry name" value="P-loop_NTPase"/>
</dbReference>
<dbReference type="RefSeq" id="WP_085640049.1">
    <property type="nucleotide sequence ID" value="NZ_NDXJ01000017.1"/>
</dbReference>
<dbReference type="Gene3D" id="3.40.50.300">
    <property type="entry name" value="P-loop containing nucleotide triphosphate hydrolases"/>
    <property type="match status" value="2"/>
</dbReference>
<comment type="caution">
    <text evidence="2">The sequence shown here is derived from an EMBL/GenBank/DDBJ whole genome shotgun (WGS) entry which is preliminary data.</text>
</comment>
<reference evidence="2 3" key="1">
    <citation type="submission" date="2017-04" db="EMBL/GenBank/DDBJ databases">
        <title>The genome sequence of Weissella cibaria isolated from wild Drosophila.</title>
        <authorList>
            <person name="Ricks N.J."/>
            <person name="Carroll C."/>
            <person name="Walters A."/>
            <person name="Newell P.D."/>
            <person name="Chaston J.M."/>
        </authorList>
    </citation>
    <scope>NUCLEOTIDE SEQUENCE [LARGE SCALE GENOMIC DNA]</scope>
    <source>
        <strain evidence="2 3">DmW_103</strain>
    </source>
</reference>
<feature type="domain" description="RecF/RecN/SMC N-terminal" evidence="1">
    <location>
        <begin position="344"/>
        <end position="762"/>
    </location>
</feature>
<dbReference type="Proteomes" id="UP000193588">
    <property type="component" value="Unassembled WGS sequence"/>
</dbReference>
<dbReference type="InterPro" id="IPR016195">
    <property type="entry name" value="Pol/histidinol_Pase-like"/>
</dbReference>
<evidence type="ECO:0000259" key="1">
    <source>
        <dbReference type="Pfam" id="PF02463"/>
    </source>
</evidence>
<sequence>MDEYMKLDKLMDYYEEARKVNSEGKYQRTLFHVHTPKSHDYARFFWEEGGPKRSKEWTWVMRFLRDSLKISGRYIEQLANINSKSVIETEPDVNLHGTDNLIELAMFVELAKDLLDTKVAIIVVTDHNTFGGDNILRSIMKKIAFRDETTIPSVIPGIEISAMEKFHVVGIFKNDKDINKLYNQLSGKLDEQGANATAIDILESIRKSGGIGYIAHLNTHEFIRDVQASGLSGGYQNKLMAGGYLNLFGVNSAEKANDISQVLKGRFRKYNGDFHFIVDADLHHGSEFQEYKVTWVKAQRGSFNEIKQAFLDPDISLATRNLEKPDYWIEMVAFTNSFSFMGGNSYPFSASMTSVIGARGTGKSTLIKYLRMVLTQEFKEDDHFNELLHLMRQGSSLIVLNLENKRYLLKFEGKYSHNEIGIGEIVSNSTMDYRKGRSSVVSAEDVKKAIRRHITLFDLTELVNSSLQPVRGVEKSRLLKNISNIFRQMYTLNQLSSENSVRKILLNQMENKPNLVSAHTLKNREFAEALEKMTRSYEKVKSFYLEFLSNLEANNSDMKFTLKESYTAHFEFDSQFKVPDPYMDLILSFLDTVDWHRFYQCNDDSKNNLVTQWVNSNAYDELWISTNKTDSLAVNDKKQSVDGMLKYLRKNEKKAIELLHDEFVEKLQIRINSNVSMNTEQPMFREFSSLSSGQKTVTALNLILSLAAVSNVKMPLFLDQPEDYLDSRYIYSVLAPKIKEFKKKNQIVVVTHNSTIVTRAKSELVLAIDVELGKSKILKGGYLSDIGVLKRVVSLLEGGESSFLYKLQLYSQVFGTKIVEALSSTR</sequence>
<accession>A0A1X4JIQ2</accession>
<dbReference type="Gene3D" id="3.20.20.140">
    <property type="entry name" value="Metal-dependent hydrolases"/>
    <property type="match status" value="1"/>
</dbReference>